<protein>
    <recommendedName>
        <fullName evidence="1">DUF6630 domain-containing protein</fullName>
    </recommendedName>
</protein>
<evidence type="ECO:0000259" key="1">
    <source>
        <dbReference type="Pfam" id="PF20335"/>
    </source>
</evidence>
<dbReference type="EMBL" id="JAGZCC010000097">
    <property type="protein sequence ID" value="MBS5589182.1"/>
    <property type="molecule type" value="Genomic_DNA"/>
</dbReference>
<comment type="caution">
    <text evidence="2">The sequence shown here is derived from an EMBL/GenBank/DDBJ whole genome shotgun (WGS) entry which is preliminary data.</text>
</comment>
<accession>A0A943EM16</accession>
<evidence type="ECO:0000313" key="2">
    <source>
        <dbReference type="EMBL" id="MBS5589182.1"/>
    </source>
</evidence>
<evidence type="ECO:0000313" key="3">
    <source>
        <dbReference type="Proteomes" id="UP000751224"/>
    </source>
</evidence>
<organism evidence="2 3">
    <name type="scientific">Thomasclavelia spiroformis</name>
    <dbReference type="NCBI Taxonomy" id="29348"/>
    <lineage>
        <taxon>Bacteria</taxon>
        <taxon>Bacillati</taxon>
        <taxon>Bacillota</taxon>
        <taxon>Erysipelotrichia</taxon>
        <taxon>Erysipelotrichales</taxon>
        <taxon>Coprobacillaceae</taxon>
        <taxon>Thomasclavelia</taxon>
    </lineage>
</organism>
<dbReference type="InterPro" id="IPR046582">
    <property type="entry name" value="DUF6630"/>
</dbReference>
<dbReference type="Proteomes" id="UP000751224">
    <property type="component" value="Unassembled WGS sequence"/>
</dbReference>
<dbReference type="Pfam" id="PF20335">
    <property type="entry name" value="DUF6630"/>
    <property type="match status" value="1"/>
</dbReference>
<proteinExistence type="predicted"/>
<dbReference type="AlphaFoldDB" id="A0A943EM16"/>
<feature type="domain" description="DUF6630" evidence="1">
    <location>
        <begin position="25"/>
        <end position="184"/>
    </location>
</feature>
<name>A0A943EM16_9FIRM</name>
<reference evidence="2" key="1">
    <citation type="submission" date="2021-02" db="EMBL/GenBank/DDBJ databases">
        <title>Infant gut strain persistence is associated with maternal origin, phylogeny, and functional potential including surface adhesion and iron acquisition.</title>
        <authorList>
            <person name="Lou Y.C."/>
        </authorList>
    </citation>
    <scope>NUCLEOTIDE SEQUENCE</scope>
    <source>
        <strain evidence="2">L3_108_000G1_dasL3_108_000G1_metabat.metabat.11</strain>
    </source>
</reference>
<dbReference type="RefSeq" id="WP_303888232.1">
    <property type="nucleotide sequence ID" value="NZ_JAGZCC010000097.1"/>
</dbReference>
<gene>
    <name evidence="2" type="ORF">KHX14_10345</name>
</gene>
<sequence>MGLFDRFKKEKIYSMATEKKCDNELLEIVRNVSFNNEAILKNAQNYIENTIEYYQNHLTDYEDRGISNQDKISFLQWVGCIDLLKSYGYVCECDWKESKDEFLLQISTLKEIGLLGLKINSNWLDKEQDIPGWCAKLEEKWGKLNGVIGAFDIDSDSYVMFICKKEDLEILMVLAEKFGYRIDYAKNM</sequence>